<proteinExistence type="predicted"/>
<evidence type="ECO:0000313" key="2">
    <source>
        <dbReference type="EnsemblPlants" id="KEH40683"/>
    </source>
</evidence>
<evidence type="ECO:0000313" key="3">
    <source>
        <dbReference type="Proteomes" id="UP000002051"/>
    </source>
</evidence>
<reference evidence="1 3" key="1">
    <citation type="journal article" date="2011" name="Nature">
        <title>The Medicago genome provides insight into the evolution of rhizobial symbioses.</title>
        <authorList>
            <person name="Young N.D."/>
            <person name="Debelle F."/>
            <person name="Oldroyd G.E."/>
            <person name="Geurts R."/>
            <person name="Cannon S.B."/>
            <person name="Udvardi M.K."/>
            <person name="Benedito V.A."/>
            <person name="Mayer K.F."/>
            <person name="Gouzy J."/>
            <person name="Schoof H."/>
            <person name="Van de Peer Y."/>
            <person name="Proost S."/>
            <person name="Cook D.R."/>
            <person name="Meyers B.C."/>
            <person name="Spannagl M."/>
            <person name="Cheung F."/>
            <person name="De Mita S."/>
            <person name="Krishnakumar V."/>
            <person name="Gundlach H."/>
            <person name="Zhou S."/>
            <person name="Mudge J."/>
            <person name="Bharti A.K."/>
            <person name="Murray J.D."/>
            <person name="Naoumkina M.A."/>
            <person name="Rosen B."/>
            <person name="Silverstein K.A."/>
            <person name="Tang H."/>
            <person name="Rombauts S."/>
            <person name="Zhao P.X."/>
            <person name="Zhou P."/>
            <person name="Barbe V."/>
            <person name="Bardou P."/>
            <person name="Bechner M."/>
            <person name="Bellec A."/>
            <person name="Berger A."/>
            <person name="Berges H."/>
            <person name="Bidwell S."/>
            <person name="Bisseling T."/>
            <person name="Choisne N."/>
            <person name="Couloux A."/>
            <person name="Denny R."/>
            <person name="Deshpande S."/>
            <person name="Dai X."/>
            <person name="Doyle J.J."/>
            <person name="Dudez A.M."/>
            <person name="Farmer A.D."/>
            <person name="Fouteau S."/>
            <person name="Franken C."/>
            <person name="Gibelin C."/>
            <person name="Gish J."/>
            <person name="Goldstein S."/>
            <person name="Gonzalez A.J."/>
            <person name="Green P.J."/>
            <person name="Hallab A."/>
            <person name="Hartog M."/>
            <person name="Hua A."/>
            <person name="Humphray S.J."/>
            <person name="Jeong D.H."/>
            <person name="Jing Y."/>
            <person name="Jocker A."/>
            <person name="Kenton S.M."/>
            <person name="Kim D.J."/>
            <person name="Klee K."/>
            <person name="Lai H."/>
            <person name="Lang C."/>
            <person name="Lin S."/>
            <person name="Macmil S.L."/>
            <person name="Magdelenat G."/>
            <person name="Matthews L."/>
            <person name="McCorrison J."/>
            <person name="Monaghan E.L."/>
            <person name="Mun J.H."/>
            <person name="Najar F.Z."/>
            <person name="Nicholson C."/>
            <person name="Noirot C."/>
            <person name="O'Bleness M."/>
            <person name="Paule C.R."/>
            <person name="Poulain J."/>
            <person name="Prion F."/>
            <person name="Qin B."/>
            <person name="Qu C."/>
            <person name="Retzel E.F."/>
            <person name="Riddle C."/>
            <person name="Sallet E."/>
            <person name="Samain S."/>
            <person name="Samson N."/>
            <person name="Sanders I."/>
            <person name="Saurat O."/>
            <person name="Scarpelli C."/>
            <person name="Schiex T."/>
            <person name="Segurens B."/>
            <person name="Severin A.J."/>
            <person name="Sherrier D.J."/>
            <person name="Shi R."/>
            <person name="Sims S."/>
            <person name="Singer S.R."/>
            <person name="Sinharoy S."/>
            <person name="Sterck L."/>
            <person name="Viollet A."/>
            <person name="Wang B.B."/>
            <person name="Wang K."/>
            <person name="Wang M."/>
            <person name="Wang X."/>
            <person name="Warfsmann J."/>
            <person name="Weissenbach J."/>
            <person name="White D.D."/>
            <person name="White J.D."/>
            <person name="Wiley G.B."/>
            <person name="Wincker P."/>
            <person name="Xing Y."/>
            <person name="Yang L."/>
            <person name="Yao Z."/>
            <person name="Ying F."/>
            <person name="Zhai J."/>
            <person name="Zhou L."/>
            <person name="Zuber A."/>
            <person name="Denarie J."/>
            <person name="Dixon R.A."/>
            <person name="May G.D."/>
            <person name="Schwartz D.C."/>
            <person name="Rogers J."/>
            <person name="Quetier F."/>
            <person name="Town C.D."/>
            <person name="Roe B.A."/>
        </authorList>
    </citation>
    <scope>NUCLEOTIDE SEQUENCE [LARGE SCALE GENOMIC DNA]</scope>
    <source>
        <strain evidence="1">A17</strain>
        <strain evidence="2 3">cv. Jemalong A17</strain>
    </source>
</reference>
<reference evidence="1 3" key="2">
    <citation type="journal article" date="2014" name="BMC Genomics">
        <title>An improved genome release (version Mt4.0) for the model legume Medicago truncatula.</title>
        <authorList>
            <person name="Tang H."/>
            <person name="Krishnakumar V."/>
            <person name="Bidwell S."/>
            <person name="Rosen B."/>
            <person name="Chan A."/>
            <person name="Zhou S."/>
            <person name="Gentzbittel L."/>
            <person name="Childs K.L."/>
            <person name="Yandell M."/>
            <person name="Gundlach H."/>
            <person name="Mayer K.F."/>
            <person name="Schwartz D.C."/>
            <person name="Town C.D."/>
        </authorList>
    </citation>
    <scope>GENOME REANNOTATION</scope>
    <source>
        <strain evidence="1">A17</strain>
        <strain evidence="2 3">cv. Jemalong A17</strain>
    </source>
</reference>
<dbReference type="EMBL" id="CM001217">
    <property type="protein sequence ID" value="KEH40683.1"/>
    <property type="molecule type" value="Genomic_DNA"/>
</dbReference>
<dbReference type="Proteomes" id="UP000002051">
    <property type="component" value="Unassembled WGS sequence"/>
</dbReference>
<keyword evidence="3" id="KW-1185">Reference proteome</keyword>
<dbReference type="EnsemblPlants" id="KEH40683">
    <property type="protein sequence ID" value="KEH40683"/>
    <property type="gene ID" value="MTR_1g033270"/>
</dbReference>
<organism evidence="1 3">
    <name type="scientific">Medicago truncatula</name>
    <name type="common">Barrel medic</name>
    <name type="synonym">Medicago tribuloides</name>
    <dbReference type="NCBI Taxonomy" id="3880"/>
    <lineage>
        <taxon>Eukaryota</taxon>
        <taxon>Viridiplantae</taxon>
        <taxon>Streptophyta</taxon>
        <taxon>Embryophyta</taxon>
        <taxon>Tracheophyta</taxon>
        <taxon>Spermatophyta</taxon>
        <taxon>Magnoliopsida</taxon>
        <taxon>eudicotyledons</taxon>
        <taxon>Gunneridae</taxon>
        <taxon>Pentapetalae</taxon>
        <taxon>rosids</taxon>
        <taxon>fabids</taxon>
        <taxon>Fabales</taxon>
        <taxon>Fabaceae</taxon>
        <taxon>Papilionoideae</taxon>
        <taxon>50 kb inversion clade</taxon>
        <taxon>NPAAA clade</taxon>
        <taxon>Hologalegina</taxon>
        <taxon>IRL clade</taxon>
        <taxon>Trifolieae</taxon>
        <taxon>Medicago</taxon>
    </lineage>
</organism>
<protein>
    <submittedName>
        <fullName evidence="1 2">Uncharacterized protein</fullName>
    </submittedName>
</protein>
<sequence length="77" mass="8724">MAGFGEGHTYKSLYHEHSLYSRIGYTNSGNFFYKYLNPTPLISITRHISNVIEVIGARVHLKFTSLMNYLGSIILVA</sequence>
<evidence type="ECO:0000313" key="1">
    <source>
        <dbReference type="EMBL" id="KEH40683.1"/>
    </source>
</evidence>
<reference evidence="2" key="3">
    <citation type="submission" date="2015-04" db="UniProtKB">
        <authorList>
            <consortium name="EnsemblPlants"/>
        </authorList>
    </citation>
    <scope>IDENTIFICATION</scope>
    <source>
        <strain evidence="2">cv. Jemalong A17</strain>
    </source>
</reference>
<dbReference type="AlphaFoldDB" id="A0A072VGW3"/>
<accession>A0A072VGW3</accession>
<gene>
    <name evidence="1" type="ordered locus">MTR_1g033270</name>
</gene>
<dbReference type="HOGENOM" id="CLU_2641775_0_0_1"/>
<name>A0A072VGW3_MEDTR</name>